<dbReference type="AlphaFoldDB" id="A0AAE1EC19"/>
<dbReference type="GO" id="GO:0016042">
    <property type="term" value="P:lipid catabolic process"/>
    <property type="evidence" value="ECO:0007669"/>
    <property type="project" value="TreeGrafter"/>
</dbReference>
<evidence type="ECO:0000256" key="4">
    <source>
        <dbReference type="PIRSR" id="PIRSR000865-1"/>
    </source>
</evidence>
<keyword evidence="5" id="KW-0479">Metal-binding</keyword>
<accession>A0AAE1EC19</accession>
<keyword evidence="7" id="KW-0732">Signal</keyword>
<protein>
    <recommendedName>
        <fullName evidence="8">Lipase domain-containing protein</fullName>
    </recommendedName>
</protein>
<dbReference type="EMBL" id="JAWDGP010000458">
    <property type="protein sequence ID" value="KAK3800458.1"/>
    <property type="molecule type" value="Genomic_DNA"/>
</dbReference>
<dbReference type="PANTHER" id="PTHR11610">
    <property type="entry name" value="LIPASE"/>
    <property type="match status" value="1"/>
</dbReference>
<evidence type="ECO:0000256" key="7">
    <source>
        <dbReference type="SAM" id="SignalP"/>
    </source>
</evidence>
<name>A0AAE1EC19_9GAST</name>
<evidence type="ECO:0000256" key="5">
    <source>
        <dbReference type="PIRSR" id="PIRSR000865-2"/>
    </source>
</evidence>
<evidence type="ECO:0000313" key="10">
    <source>
        <dbReference type="Proteomes" id="UP001283361"/>
    </source>
</evidence>
<feature type="signal peptide" evidence="7">
    <location>
        <begin position="1"/>
        <end position="25"/>
    </location>
</feature>
<dbReference type="InterPro" id="IPR013818">
    <property type="entry name" value="Lipase"/>
</dbReference>
<dbReference type="InterPro" id="IPR033906">
    <property type="entry name" value="Lipase_N"/>
</dbReference>
<dbReference type="InterPro" id="IPR000734">
    <property type="entry name" value="TAG_lipase"/>
</dbReference>
<feature type="chain" id="PRO_5042170395" description="Lipase domain-containing protein" evidence="7">
    <location>
        <begin position="26"/>
        <end position="482"/>
    </location>
</feature>
<dbReference type="PRINTS" id="PR00821">
    <property type="entry name" value="TAGLIPASE"/>
</dbReference>
<feature type="active site" description="Nucleophile" evidence="4">
    <location>
        <position position="175"/>
    </location>
</feature>
<evidence type="ECO:0000313" key="9">
    <source>
        <dbReference type="EMBL" id="KAK3800458.1"/>
    </source>
</evidence>
<evidence type="ECO:0000256" key="3">
    <source>
        <dbReference type="ARBA" id="ARBA00022525"/>
    </source>
</evidence>
<dbReference type="Pfam" id="PF00151">
    <property type="entry name" value="Lipase"/>
    <property type="match status" value="1"/>
</dbReference>
<proteinExistence type="inferred from homology"/>
<reference evidence="9" key="1">
    <citation type="journal article" date="2023" name="G3 (Bethesda)">
        <title>A reference genome for the long-term kleptoplast-retaining sea slug Elysia crispata morphotype clarki.</title>
        <authorList>
            <person name="Eastman K.E."/>
            <person name="Pendleton A.L."/>
            <person name="Shaikh M.A."/>
            <person name="Suttiyut T."/>
            <person name="Ogas R."/>
            <person name="Tomko P."/>
            <person name="Gavelis G."/>
            <person name="Widhalm J.R."/>
            <person name="Wisecaver J.H."/>
        </authorList>
    </citation>
    <scope>NUCLEOTIDE SEQUENCE</scope>
    <source>
        <strain evidence="9">ECLA1</strain>
    </source>
</reference>
<sequence length="482" mass="52959">MASTASTAACVFGAVLVSILSPVSSRSERCFPSKAGFKDVWPFDESAGDFPKSVDNVDPVFELYSAGNGVPYELDHKNLNITLDQRKFNPKFATKFIIHGFGNALNKSVWITDMRKAFQVNGDYNIILVGWDTAFPHYIQAVCNSRIVARLTVSVIEMLQENGLDLSDLHLIGHSLGAHVSSYVGRMMDSNISRITGLDPAGPWFDTFGTEAKLDPSDARFVDVIHSNGHLLNFYGGFGLLEQSGHVDFYPNGGQKQPGCSDGVGGGTETFVDKFFQGTMDDMEESVLSAVGCSHGRAYEIFIESIKGGPCRFKSYPCPNLAEFERGICTWCGINGCNYAGLHANPHASGGKQFLQTSNKKPLCGHSVLVAITPAERANALEGSITMFIQGSSGSDAVTLNSGGPIHMWQGIRWKAVVSVTTDLGDMEYATLLYKRQGLFSRRRLRVSKLTIENMNNNRRYSTISEFRIRNEKHVKLMLKEE</sequence>
<dbReference type="GO" id="GO:0016298">
    <property type="term" value="F:lipase activity"/>
    <property type="evidence" value="ECO:0007669"/>
    <property type="project" value="InterPro"/>
</dbReference>
<dbReference type="GO" id="GO:0005615">
    <property type="term" value="C:extracellular space"/>
    <property type="evidence" value="ECO:0007669"/>
    <property type="project" value="TreeGrafter"/>
</dbReference>
<evidence type="ECO:0000256" key="6">
    <source>
        <dbReference type="RuleBase" id="RU004262"/>
    </source>
</evidence>
<dbReference type="GO" id="GO:0052689">
    <property type="term" value="F:carboxylic ester hydrolase activity"/>
    <property type="evidence" value="ECO:0007669"/>
    <property type="project" value="InterPro"/>
</dbReference>
<comment type="similarity">
    <text evidence="2 6">Belongs to the AB hydrolase superfamily. Lipase family.</text>
</comment>
<keyword evidence="3" id="KW-0964">Secreted</keyword>
<dbReference type="SUPFAM" id="SSF53474">
    <property type="entry name" value="alpha/beta-Hydrolases"/>
    <property type="match status" value="1"/>
</dbReference>
<comment type="caution">
    <text evidence="9">The sequence shown here is derived from an EMBL/GenBank/DDBJ whole genome shotgun (WGS) entry which is preliminary data.</text>
</comment>
<feature type="binding site" evidence="5">
    <location>
        <position position="218"/>
    </location>
    <ligand>
        <name>Ca(2+)</name>
        <dbReference type="ChEBI" id="CHEBI:29108"/>
    </ligand>
</feature>
<feature type="binding site" evidence="5">
    <location>
        <position position="215"/>
    </location>
    <ligand>
        <name>Ca(2+)</name>
        <dbReference type="ChEBI" id="CHEBI:29108"/>
    </ligand>
</feature>
<gene>
    <name evidence="9" type="ORF">RRG08_004869</name>
</gene>
<dbReference type="PANTHER" id="PTHR11610:SF178">
    <property type="entry name" value="LIPASE MEMBER H-A-LIKE PROTEIN"/>
    <property type="match status" value="1"/>
</dbReference>
<organism evidence="9 10">
    <name type="scientific">Elysia crispata</name>
    <name type="common">lettuce slug</name>
    <dbReference type="NCBI Taxonomy" id="231223"/>
    <lineage>
        <taxon>Eukaryota</taxon>
        <taxon>Metazoa</taxon>
        <taxon>Spiralia</taxon>
        <taxon>Lophotrochozoa</taxon>
        <taxon>Mollusca</taxon>
        <taxon>Gastropoda</taxon>
        <taxon>Heterobranchia</taxon>
        <taxon>Euthyneura</taxon>
        <taxon>Panpulmonata</taxon>
        <taxon>Sacoglossa</taxon>
        <taxon>Placobranchoidea</taxon>
        <taxon>Plakobranchidae</taxon>
        <taxon>Elysia</taxon>
    </lineage>
</organism>
<evidence type="ECO:0000256" key="1">
    <source>
        <dbReference type="ARBA" id="ARBA00004613"/>
    </source>
</evidence>
<evidence type="ECO:0000256" key="2">
    <source>
        <dbReference type="ARBA" id="ARBA00010701"/>
    </source>
</evidence>
<comment type="subcellular location">
    <subcellularLocation>
        <location evidence="1">Secreted</location>
    </subcellularLocation>
</comment>
<feature type="domain" description="Lipase" evidence="8">
    <location>
        <begin position="50"/>
        <end position="362"/>
    </location>
</feature>
<dbReference type="InterPro" id="IPR016272">
    <property type="entry name" value="Lipase_LIPH"/>
</dbReference>
<dbReference type="PIRSF" id="PIRSF000865">
    <property type="entry name" value="Lipoprotein_lipase_LIPH"/>
    <property type="match status" value="1"/>
</dbReference>
<dbReference type="GO" id="GO:0046872">
    <property type="term" value="F:metal ion binding"/>
    <property type="evidence" value="ECO:0007669"/>
    <property type="project" value="UniProtKB-KW"/>
</dbReference>
<evidence type="ECO:0000259" key="8">
    <source>
        <dbReference type="Pfam" id="PF00151"/>
    </source>
</evidence>
<feature type="active site" description="Charge relay system" evidence="4">
    <location>
        <position position="295"/>
    </location>
</feature>
<keyword evidence="5" id="KW-0106">Calcium</keyword>
<dbReference type="InterPro" id="IPR029058">
    <property type="entry name" value="AB_hydrolase_fold"/>
</dbReference>
<dbReference type="Gene3D" id="3.40.50.1820">
    <property type="entry name" value="alpha/beta hydrolase"/>
    <property type="match status" value="1"/>
</dbReference>
<dbReference type="CDD" id="cd00707">
    <property type="entry name" value="Pancreat_lipase_like"/>
    <property type="match status" value="1"/>
</dbReference>
<dbReference type="Proteomes" id="UP001283361">
    <property type="component" value="Unassembled WGS sequence"/>
</dbReference>
<keyword evidence="10" id="KW-1185">Reference proteome</keyword>
<feature type="active site" description="Charge relay system" evidence="4">
    <location>
        <position position="199"/>
    </location>
</feature>